<dbReference type="GO" id="GO:0030246">
    <property type="term" value="F:carbohydrate binding"/>
    <property type="evidence" value="ECO:0007669"/>
    <property type="project" value="UniProtKB-ARBA"/>
</dbReference>
<protein>
    <submittedName>
        <fullName evidence="6">Sugar ABC transporter substrate-binding protein</fullName>
    </submittedName>
</protein>
<dbReference type="PROSITE" id="PS51257">
    <property type="entry name" value="PROKAR_LIPOPROTEIN"/>
    <property type="match status" value="1"/>
</dbReference>
<keyword evidence="7" id="KW-1185">Reference proteome</keyword>
<dbReference type="Proteomes" id="UP000224563">
    <property type="component" value="Unassembled WGS sequence"/>
</dbReference>
<dbReference type="InterPro" id="IPR025997">
    <property type="entry name" value="SBP_2_dom"/>
</dbReference>
<evidence type="ECO:0000256" key="3">
    <source>
        <dbReference type="ARBA" id="ARBA00022729"/>
    </source>
</evidence>
<evidence type="ECO:0000313" key="7">
    <source>
        <dbReference type="Proteomes" id="UP000224563"/>
    </source>
</evidence>
<gene>
    <name evidence="6" type="ORF">CSX02_10890</name>
</gene>
<accession>A0A2G3E116</accession>
<dbReference type="Gene3D" id="3.40.50.2300">
    <property type="match status" value="2"/>
</dbReference>
<dbReference type="EMBL" id="PDYG01000112">
    <property type="protein sequence ID" value="PHU36845.1"/>
    <property type="molecule type" value="Genomic_DNA"/>
</dbReference>
<comment type="subcellular location">
    <subcellularLocation>
        <location evidence="1">Cell envelope</location>
    </subcellularLocation>
</comment>
<dbReference type="SUPFAM" id="SSF53822">
    <property type="entry name" value="Periplasmic binding protein-like I"/>
    <property type="match status" value="1"/>
</dbReference>
<dbReference type="AlphaFoldDB" id="A0A2G3E116"/>
<proteinExistence type="inferred from homology"/>
<dbReference type="PANTHER" id="PTHR46847:SF1">
    <property type="entry name" value="D-ALLOSE-BINDING PERIPLASMIC PROTEIN-RELATED"/>
    <property type="match status" value="1"/>
</dbReference>
<dbReference type="InterPro" id="IPR028082">
    <property type="entry name" value="Peripla_BP_I"/>
</dbReference>
<reference evidence="6 7" key="1">
    <citation type="submission" date="2017-10" db="EMBL/GenBank/DDBJ databases">
        <title>Resolving the taxonomy of Roseburia spp., Eubacterium rectale and Agathobacter spp. through phylogenomic analysis.</title>
        <authorList>
            <person name="Sheridan P.O."/>
            <person name="Walker A.W."/>
            <person name="Duncan S.H."/>
            <person name="Scott K.P."/>
            <person name="Toole P.W.O."/>
            <person name="Luis P."/>
            <person name="Flint H.J."/>
        </authorList>
    </citation>
    <scope>NUCLEOTIDE SEQUENCE [LARGE SCALE GENOMIC DNA]</scope>
    <source>
        <strain evidence="6 7">JK623</strain>
    </source>
</reference>
<evidence type="ECO:0000256" key="1">
    <source>
        <dbReference type="ARBA" id="ARBA00004196"/>
    </source>
</evidence>
<organism evidence="6 7">
    <name type="scientific">Agathobacter ruminis</name>
    <dbReference type="NCBI Taxonomy" id="1712665"/>
    <lineage>
        <taxon>Bacteria</taxon>
        <taxon>Bacillati</taxon>
        <taxon>Bacillota</taxon>
        <taxon>Clostridia</taxon>
        <taxon>Lachnospirales</taxon>
        <taxon>Lachnospiraceae</taxon>
        <taxon>Agathobacter</taxon>
    </lineage>
</organism>
<dbReference type="GO" id="GO:0030313">
    <property type="term" value="C:cell envelope"/>
    <property type="evidence" value="ECO:0007669"/>
    <property type="project" value="UniProtKB-SubCell"/>
</dbReference>
<keyword evidence="3 4" id="KW-0732">Signal</keyword>
<dbReference type="PANTHER" id="PTHR46847">
    <property type="entry name" value="D-ALLOSE-BINDING PERIPLASMIC PROTEIN-RELATED"/>
    <property type="match status" value="1"/>
</dbReference>
<evidence type="ECO:0000313" key="6">
    <source>
        <dbReference type="EMBL" id="PHU36845.1"/>
    </source>
</evidence>
<comment type="caution">
    <text evidence="6">The sequence shown here is derived from an EMBL/GenBank/DDBJ whole genome shotgun (WGS) entry which is preliminary data.</text>
</comment>
<dbReference type="RefSeq" id="WP_099386701.1">
    <property type="nucleotide sequence ID" value="NZ_JANSWH010000042.1"/>
</dbReference>
<comment type="similarity">
    <text evidence="2">Belongs to the bacterial solute-binding protein 2 family.</text>
</comment>
<evidence type="ECO:0000259" key="5">
    <source>
        <dbReference type="Pfam" id="PF13407"/>
    </source>
</evidence>
<sequence length="330" mass="35632">MNMKFKKLLSIVFTMMLTLTLIAGCGGAKSEGGSAGGSKILYTLTDEDDTFRATLSDAIRNAAKDQGVTLDVQYCGNDIEEQKKQIAGAKAAGYDAIICLLVDSTTALQMEVVANGLPMIFVNNVPDKEYLKDDEFVCVASYEQDAGKFQAEYVWNKLGKPSSLNLIILEGEKGHSGAIGRTNAVKYFFRDNQVDANIVFMDNANWSDTEAYEKLDVFKMTGQPFDAIICNNDTMALGAVKWLKDNGYDTSKYPVAGVDATADGCQSIVDGGMYMTVLQDAGGQGARAVESAVALGNGKSLSNIEGASKDHKYVWVPFVPVDATNVNEYK</sequence>
<feature type="signal peptide" evidence="4">
    <location>
        <begin position="1"/>
        <end position="23"/>
    </location>
</feature>
<evidence type="ECO:0000256" key="4">
    <source>
        <dbReference type="SAM" id="SignalP"/>
    </source>
</evidence>
<name>A0A2G3E116_9FIRM</name>
<evidence type="ECO:0000256" key="2">
    <source>
        <dbReference type="ARBA" id="ARBA00007639"/>
    </source>
</evidence>
<dbReference type="Pfam" id="PF13407">
    <property type="entry name" value="Peripla_BP_4"/>
    <property type="match status" value="1"/>
</dbReference>
<feature type="domain" description="Periplasmic binding protein" evidence="5">
    <location>
        <begin position="42"/>
        <end position="299"/>
    </location>
</feature>
<feature type="chain" id="PRO_5039715115" evidence="4">
    <location>
        <begin position="24"/>
        <end position="330"/>
    </location>
</feature>
<reference evidence="6 7" key="2">
    <citation type="submission" date="2017-10" db="EMBL/GenBank/DDBJ databases">
        <authorList>
            <person name="Banno H."/>
            <person name="Chua N.-H."/>
        </authorList>
    </citation>
    <scope>NUCLEOTIDE SEQUENCE [LARGE SCALE GENOMIC DNA]</scope>
    <source>
        <strain evidence="6 7">JK623</strain>
    </source>
</reference>